<dbReference type="SUPFAM" id="SSF109854">
    <property type="entry name" value="DinB/YfiT-like putative metalloenzymes"/>
    <property type="match status" value="1"/>
</dbReference>
<gene>
    <name evidence="2" type="ORF">G9U51_13020</name>
</gene>
<sequence length="285" mass="30896">MPTRPQPPSELADLIEAWTNTAQAVLDLGITAKDEDFDLQTQCPGWTVKDQISHVVGVERMLAGLPEEAVEVPDYPWLLSELGRGIEASVEVRRSRSGAEVVAEWQDVLPLRTAQIHGYLADPEQDVPGPFGLGSPQEILGFRVIDVWCHEQDLRNALNHPGNLDSPAAALFTKLVLDALPRVVARTAALPVGTTVIIEVTGPVQARRGVRVIEGEDGRPRGEALFSGDALTAGHETDEATTIRLSTEELTRRGAGRVAVDELRYSVEGDEDVARRVLDALAITP</sequence>
<evidence type="ECO:0000259" key="1">
    <source>
        <dbReference type="Pfam" id="PF11716"/>
    </source>
</evidence>
<organism evidence="2 3">
    <name type="scientific">Metallococcus carri</name>
    <dbReference type="NCBI Taxonomy" id="1656884"/>
    <lineage>
        <taxon>Bacteria</taxon>
        <taxon>Bacillati</taxon>
        <taxon>Actinomycetota</taxon>
        <taxon>Actinomycetes</taxon>
        <taxon>Micrococcales</taxon>
        <taxon>Dermacoccaceae</taxon>
        <taxon>Metallococcus</taxon>
    </lineage>
</organism>
<keyword evidence="3" id="KW-1185">Reference proteome</keyword>
<dbReference type="Proteomes" id="UP000744769">
    <property type="component" value="Unassembled WGS sequence"/>
</dbReference>
<dbReference type="InterPro" id="IPR024344">
    <property type="entry name" value="MDMPI_metal-binding"/>
</dbReference>
<keyword evidence="2" id="KW-0413">Isomerase</keyword>
<dbReference type="Gene3D" id="1.20.120.450">
    <property type="entry name" value="dinb family like domain"/>
    <property type="match status" value="1"/>
</dbReference>
<proteinExistence type="predicted"/>
<evidence type="ECO:0000313" key="3">
    <source>
        <dbReference type="Proteomes" id="UP000744769"/>
    </source>
</evidence>
<dbReference type="InterPro" id="IPR017517">
    <property type="entry name" value="Maleyloyr_isom"/>
</dbReference>
<dbReference type="AlphaFoldDB" id="A0A967EFK1"/>
<name>A0A967EFK1_9MICO</name>
<reference evidence="2" key="1">
    <citation type="submission" date="2020-03" db="EMBL/GenBank/DDBJ databases">
        <title>Draft sequencing of Calidifontibacter sp. DB0510.</title>
        <authorList>
            <person name="Kim D.-U."/>
        </authorList>
    </citation>
    <scope>NUCLEOTIDE SEQUENCE</scope>
    <source>
        <strain evidence="2">DB0510</strain>
    </source>
</reference>
<evidence type="ECO:0000313" key="2">
    <source>
        <dbReference type="EMBL" id="NHN56701.1"/>
    </source>
</evidence>
<dbReference type="RefSeq" id="WP_166197374.1">
    <property type="nucleotide sequence ID" value="NZ_JAAOIV010000010.1"/>
</dbReference>
<protein>
    <submittedName>
        <fullName evidence="2">Maleylpyruvate isomerase family mycothiol-dependent enzyme</fullName>
    </submittedName>
</protein>
<dbReference type="Pfam" id="PF11716">
    <property type="entry name" value="MDMPI_N"/>
    <property type="match status" value="1"/>
</dbReference>
<accession>A0A967EFK1</accession>
<dbReference type="GO" id="GO:0016853">
    <property type="term" value="F:isomerase activity"/>
    <property type="evidence" value="ECO:0007669"/>
    <property type="project" value="UniProtKB-KW"/>
</dbReference>
<dbReference type="NCBIfam" id="TIGR03083">
    <property type="entry name" value="maleylpyruvate isomerase family mycothiol-dependent enzyme"/>
    <property type="match status" value="1"/>
</dbReference>
<comment type="caution">
    <text evidence="2">The sequence shown here is derived from an EMBL/GenBank/DDBJ whole genome shotgun (WGS) entry which is preliminary data.</text>
</comment>
<dbReference type="EMBL" id="JAAOIV010000010">
    <property type="protein sequence ID" value="NHN56701.1"/>
    <property type="molecule type" value="Genomic_DNA"/>
</dbReference>
<dbReference type="InterPro" id="IPR034660">
    <property type="entry name" value="DinB/YfiT-like"/>
</dbReference>
<dbReference type="GO" id="GO:0046872">
    <property type="term" value="F:metal ion binding"/>
    <property type="evidence" value="ECO:0007669"/>
    <property type="project" value="InterPro"/>
</dbReference>
<feature type="domain" description="Mycothiol-dependent maleylpyruvate isomerase metal-binding" evidence="1">
    <location>
        <begin position="23"/>
        <end position="155"/>
    </location>
</feature>